<dbReference type="InterPro" id="IPR036291">
    <property type="entry name" value="NAD(P)-bd_dom_sf"/>
</dbReference>
<dbReference type="PANTHER" id="PTHR43669:SF3">
    <property type="entry name" value="ALCOHOL DEHYDROGENASE, PUTATIVE (AFU_ORTHOLOGUE AFUA_3G03445)-RELATED"/>
    <property type="match status" value="1"/>
</dbReference>
<dbReference type="Pfam" id="PF00106">
    <property type="entry name" value="adh_short"/>
    <property type="match status" value="1"/>
</dbReference>
<dbReference type="PRINTS" id="PR00080">
    <property type="entry name" value="SDRFAMILY"/>
</dbReference>
<sequence>MTNSADMAGKVVLITGASRGIGAEAARAFAAAGAKVALVARGAEAIADLAGEIGPQAVAIPCDISRYWEVEQAVAACQQAHGGLDVLVNNAGVIEPVAHMAEADPDAWGQVIDINLKGVFHGMRAALPVMLAQGHGTVLTIGSGAAHAPVEAWSHYCASKAGALMLTRMAHEEYGERGIRAISLSPGTVATQMQREIKASGINPVSRLDWSDHIPPEWVARTLVWMCGAEAAGFLGDEISLRDPGIRRQVGLA</sequence>
<dbReference type="CDD" id="cd05233">
    <property type="entry name" value="SDR_c"/>
    <property type="match status" value="1"/>
</dbReference>
<comment type="caution">
    <text evidence="4">The sequence shown here is derived from an EMBL/GenBank/DDBJ whole genome shotgun (WGS) entry which is preliminary data.</text>
</comment>
<dbReference type="InterPro" id="IPR020904">
    <property type="entry name" value="Sc_DH/Rdtase_CS"/>
</dbReference>
<keyword evidence="5" id="KW-1185">Reference proteome</keyword>
<gene>
    <name evidence="4" type="ORF">J5474_14630</name>
</gene>
<dbReference type="SUPFAM" id="SSF51735">
    <property type="entry name" value="NAD(P)-binding Rossmann-fold domains"/>
    <property type="match status" value="1"/>
</dbReference>
<dbReference type="Gene3D" id="3.40.50.720">
    <property type="entry name" value="NAD(P)-binding Rossmann-like Domain"/>
    <property type="match status" value="1"/>
</dbReference>
<evidence type="ECO:0000256" key="3">
    <source>
        <dbReference type="RuleBase" id="RU000363"/>
    </source>
</evidence>
<reference evidence="4" key="1">
    <citation type="submission" date="2021-03" db="EMBL/GenBank/DDBJ databases">
        <title>Sagittula salina sp. nov. strain M10.9X isolated from the marine waste.</title>
        <authorList>
            <person name="Satari L."/>
            <person name="Molina-Menor E."/>
            <person name="Vidal-Verdu A."/>
            <person name="Pascual J."/>
            <person name="Pereto J."/>
            <person name="Porcar M."/>
        </authorList>
    </citation>
    <scope>NUCLEOTIDE SEQUENCE</scope>
    <source>
        <strain evidence="4">M10.9X</strain>
    </source>
</reference>
<dbReference type="RefSeq" id="WP_209361664.1">
    <property type="nucleotide sequence ID" value="NZ_JAGISH010000008.1"/>
</dbReference>
<dbReference type="PANTHER" id="PTHR43669">
    <property type="entry name" value="5-KETO-D-GLUCONATE 5-REDUCTASE"/>
    <property type="match status" value="1"/>
</dbReference>
<comment type="similarity">
    <text evidence="1 3">Belongs to the short-chain dehydrogenases/reductases (SDR) family.</text>
</comment>
<dbReference type="FunFam" id="3.40.50.720:FF:000084">
    <property type="entry name" value="Short-chain dehydrogenase reductase"/>
    <property type="match status" value="1"/>
</dbReference>
<dbReference type="Proteomes" id="UP000675940">
    <property type="component" value="Unassembled WGS sequence"/>
</dbReference>
<evidence type="ECO:0000313" key="4">
    <source>
        <dbReference type="EMBL" id="MBP0483716.1"/>
    </source>
</evidence>
<dbReference type="AlphaFoldDB" id="A0A940MLI7"/>
<name>A0A940MLI7_9RHOB</name>
<dbReference type="EMBL" id="JAGISH010000008">
    <property type="protein sequence ID" value="MBP0483716.1"/>
    <property type="molecule type" value="Genomic_DNA"/>
</dbReference>
<evidence type="ECO:0000313" key="5">
    <source>
        <dbReference type="Proteomes" id="UP000675940"/>
    </source>
</evidence>
<dbReference type="GO" id="GO:0016491">
    <property type="term" value="F:oxidoreductase activity"/>
    <property type="evidence" value="ECO:0007669"/>
    <property type="project" value="UniProtKB-KW"/>
</dbReference>
<keyword evidence="2" id="KW-0560">Oxidoreductase</keyword>
<dbReference type="PRINTS" id="PR00081">
    <property type="entry name" value="GDHRDH"/>
</dbReference>
<accession>A0A940MLI7</accession>
<protein>
    <submittedName>
        <fullName evidence="4">SDR family oxidoreductase</fullName>
    </submittedName>
</protein>
<evidence type="ECO:0000256" key="2">
    <source>
        <dbReference type="ARBA" id="ARBA00023002"/>
    </source>
</evidence>
<dbReference type="InterPro" id="IPR002347">
    <property type="entry name" value="SDR_fam"/>
</dbReference>
<proteinExistence type="inferred from homology"/>
<evidence type="ECO:0000256" key="1">
    <source>
        <dbReference type="ARBA" id="ARBA00006484"/>
    </source>
</evidence>
<organism evidence="4 5">
    <name type="scientific">Sagittula salina</name>
    <dbReference type="NCBI Taxonomy" id="2820268"/>
    <lineage>
        <taxon>Bacteria</taxon>
        <taxon>Pseudomonadati</taxon>
        <taxon>Pseudomonadota</taxon>
        <taxon>Alphaproteobacteria</taxon>
        <taxon>Rhodobacterales</taxon>
        <taxon>Roseobacteraceae</taxon>
        <taxon>Sagittula</taxon>
    </lineage>
</organism>
<dbReference type="PROSITE" id="PS00061">
    <property type="entry name" value="ADH_SHORT"/>
    <property type="match status" value="1"/>
</dbReference>